<evidence type="ECO:0000256" key="1">
    <source>
        <dbReference type="SAM" id="SignalP"/>
    </source>
</evidence>
<dbReference type="Proteomes" id="UP000595095">
    <property type="component" value="Chromosome"/>
</dbReference>
<keyword evidence="3" id="KW-0378">Hydrolase</keyword>
<gene>
    <name evidence="3" type="ORF">IT774_10660</name>
</gene>
<dbReference type="RefSeq" id="WP_195809775.1">
    <property type="nucleotide sequence ID" value="NZ_CP064795.1"/>
</dbReference>
<feature type="domain" description="BAAT/Acyl-CoA thioester hydrolase C-terminal" evidence="2">
    <location>
        <begin position="94"/>
        <end position="261"/>
    </location>
</feature>
<evidence type="ECO:0000313" key="3">
    <source>
        <dbReference type="EMBL" id="QPG04682.1"/>
    </source>
</evidence>
<dbReference type="SUPFAM" id="SSF53474">
    <property type="entry name" value="alpha/beta-Hydrolases"/>
    <property type="match status" value="1"/>
</dbReference>
<dbReference type="Gene3D" id="3.40.50.1820">
    <property type="entry name" value="alpha/beta hydrolase"/>
    <property type="match status" value="1"/>
</dbReference>
<dbReference type="GO" id="GO:0006631">
    <property type="term" value="P:fatty acid metabolic process"/>
    <property type="evidence" value="ECO:0007669"/>
    <property type="project" value="TreeGrafter"/>
</dbReference>
<reference evidence="3 4" key="1">
    <citation type="submission" date="2020-11" db="EMBL/GenBank/DDBJ databases">
        <title>Complete genome sequence for Salinimonas sp. strain G2-b.</title>
        <authorList>
            <person name="Park S.-J."/>
        </authorList>
    </citation>
    <scope>NUCLEOTIDE SEQUENCE [LARGE SCALE GENOMIC DNA]</scope>
    <source>
        <strain evidence="3 4">G2-b</strain>
    </source>
</reference>
<keyword evidence="1" id="KW-0732">Signal</keyword>
<dbReference type="PANTHER" id="PTHR10824:SF4">
    <property type="entry name" value="ACYL-COENZYME A THIOESTERASE 1-LIKE"/>
    <property type="match status" value="1"/>
</dbReference>
<dbReference type="InterPro" id="IPR014940">
    <property type="entry name" value="BAAT_C"/>
</dbReference>
<evidence type="ECO:0000313" key="4">
    <source>
        <dbReference type="Proteomes" id="UP000595095"/>
    </source>
</evidence>
<name>A0A7S9DVN3_9ALTE</name>
<proteinExistence type="predicted"/>
<dbReference type="Pfam" id="PF08840">
    <property type="entry name" value="BAAT_C"/>
    <property type="match status" value="1"/>
</dbReference>
<protein>
    <submittedName>
        <fullName evidence="3">Dienelactone hydrolase</fullName>
    </submittedName>
</protein>
<dbReference type="KEGG" id="smaa:IT774_10660"/>
<dbReference type="GO" id="GO:0047617">
    <property type="term" value="F:fatty acyl-CoA hydrolase activity"/>
    <property type="evidence" value="ECO:0007669"/>
    <property type="project" value="TreeGrafter"/>
</dbReference>
<accession>A0A7S9DVN3</accession>
<dbReference type="EMBL" id="CP064795">
    <property type="protein sequence ID" value="QPG04682.1"/>
    <property type="molecule type" value="Genomic_DNA"/>
</dbReference>
<dbReference type="PANTHER" id="PTHR10824">
    <property type="entry name" value="ACYL-COENZYME A THIOESTERASE-RELATED"/>
    <property type="match status" value="1"/>
</dbReference>
<dbReference type="AlphaFoldDB" id="A0A7S9DVN3"/>
<feature type="signal peptide" evidence="1">
    <location>
        <begin position="1"/>
        <end position="23"/>
    </location>
</feature>
<feature type="chain" id="PRO_5032840488" evidence="1">
    <location>
        <begin position="24"/>
        <end position="282"/>
    </location>
</feature>
<keyword evidence="4" id="KW-1185">Reference proteome</keyword>
<organism evidence="3 4">
    <name type="scientific">Salinimonas marina</name>
    <dbReference type="NCBI Taxonomy" id="2785918"/>
    <lineage>
        <taxon>Bacteria</taxon>
        <taxon>Pseudomonadati</taxon>
        <taxon>Pseudomonadota</taxon>
        <taxon>Gammaproteobacteria</taxon>
        <taxon>Alteromonadales</taxon>
        <taxon>Alteromonadaceae</taxon>
        <taxon>Alteromonas/Salinimonas group</taxon>
        <taxon>Salinimonas</taxon>
    </lineage>
</organism>
<sequence length="282" mass="30760">MKPLNLARAAMLLAILVTCQPLAAPKPVSIDTQEFVANYYPGSDTAVKQVVMVLGGSEGGLPVKLAQAVADQGYPALALAYFKKEGLPEELENIPLEYFTKAKSWLMHNEQVNADQIVLLGWSKGAELALLLASTDSDFRHVVAIAPSSVVWAGILNDWQKVPGSSWTQGSKPLAHVPFNPNAPVTSLLDLYTQSLDNRADNGQADIPVENIKGKVFLYSGGQDKIWPSSRMASAICEKMQSNETSSCNHYDHKELDHLLDYKFLDPSHPLNKSFAQSLKGL</sequence>
<dbReference type="InterPro" id="IPR029058">
    <property type="entry name" value="AB_hydrolase_fold"/>
</dbReference>
<evidence type="ECO:0000259" key="2">
    <source>
        <dbReference type="Pfam" id="PF08840"/>
    </source>
</evidence>
<dbReference type="GO" id="GO:0006637">
    <property type="term" value="P:acyl-CoA metabolic process"/>
    <property type="evidence" value="ECO:0007669"/>
    <property type="project" value="TreeGrafter"/>
</dbReference>